<evidence type="ECO:0000313" key="1">
    <source>
        <dbReference type="EMBL" id="KGA94807.1"/>
    </source>
</evidence>
<evidence type="ECO:0000313" key="2">
    <source>
        <dbReference type="Proteomes" id="UP000029452"/>
    </source>
</evidence>
<accession>A0A094WGM1</accession>
<dbReference type="AlphaFoldDB" id="A0A094WGM1"/>
<proteinExistence type="predicted"/>
<dbReference type="EMBL" id="JPGK01000001">
    <property type="protein sequence ID" value="KGA94807.1"/>
    <property type="molecule type" value="Genomic_DNA"/>
</dbReference>
<protein>
    <submittedName>
        <fullName evidence="1">Uncharacterized protein</fullName>
    </submittedName>
</protein>
<dbReference type="Proteomes" id="UP000029452">
    <property type="component" value="Unassembled WGS sequence"/>
</dbReference>
<gene>
    <name evidence="1" type="ORF">LptCag_2241</name>
</gene>
<comment type="caution">
    <text evidence="1">The sequence shown here is derived from an EMBL/GenBank/DDBJ whole genome shotgun (WGS) entry which is preliminary data.</text>
</comment>
<reference evidence="1 2" key="1">
    <citation type="submission" date="2014-06" db="EMBL/GenBank/DDBJ databases">
        <title>Draft genome sequence of iron oxidizing acidophile Leptospirillum ferriphilum DSM14647.</title>
        <authorList>
            <person name="Cardenas J.P."/>
            <person name="Lazcano M."/>
            <person name="Ossandon F.J."/>
            <person name="Corbett M."/>
            <person name="Holmes D.S."/>
            <person name="Watkin E."/>
        </authorList>
    </citation>
    <scope>NUCLEOTIDE SEQUENCE [LARGE SCALE GENOMIC DNA]</scope>
    <source>
        <strain evidence="1 2">DSM 14647</strain>
    </source>
</reference>
<organism evidence="1 2">
    <name type="scientific">Leptospirillum ferriphilum</name>
    <dbReference type="NCBI Taxonomy" id="178606"/>
    <lineage>
        <taxon>Bacteria</taxon>
        <taxon>Pseudomonadati</taxon>
        <taxon>Nitrospirota</taxon>
        <taxon>Nitrospiria</taxon>
        <taxon>Nitrospirales</taxon>
        <taxon>Nitrospiraceae</taxon>
        <taxon>Leptospirillum</taxon>
    </lineage>
</organism>
<sequence length="39" mass="4652">MILPGLDSGIHRKRFFQSNGKMKEWGKDTVFALIMWRKK</sequence>
<dbReference type="PATRIC" id="fig|178606.4.peg.18"/>
<name>A0A094WGM1_9BACT</name>